<dbReference type="PANTHER" id="PTHR11829:SF384">
    <property type="entry name" value="FORK-HEAD DOMAIN-CONTAINING PROTEIN"/>
    <property type="match status" value="1"/>
</dbReference>
<feature type="region of interest" description="Disordered" evidence="5">
    <location>
        <begin position="141"/>
        <end position="178"/>
    </location>
</feature>
<dbReference type="SUPFAM" id="SSF46785">
    <property type="entry name" value="Winged helix' DNA-binding domain"/>
    <property type="match status" value="1"/>
</dbReference>
<dbReference type="Pfam" id="PF00250">
    <property type="entry name" value="Forkhead"/>
    <property type="match status" value="1"/>
</dbReference>
<dbReference type="InterPro" id="IPR001766">
    <property type="entry name" value="Fork_head_dom"/>
</dbReference>
<dbReference type="PROSITE" id="PS00658">
    <property type="entry name" value="FORK_HEAD_2"/>
    <property type="match status" value="1"/>
</dbReference>
<proteinExistence type="evidence at transcript level"/>
<evidence type="ECO:0000256" key="3">
    <source>
        <dbReference type="ARBA" id="ARBA00034868"/>
    </source>
</evidence>
<feature type="region of interest" description="Disordered" evidence="5">
    <location>
        <begin position="191"/>
        <end position="265"/>
    </location>
</feature>
<feature type="compositionally biased region" description="Polar residues" evidence="5">
    <location>
        <begin position="191"/>
        <end position="208"/>
    </location>
</feature>
<dbReference type="PRINTS" id="PR00053">
    <property type="entry name" value="FORKHEAD"/>
</dbReference>
<evidence type="ECO:0000256" key="1">
    <source>
        <dbReference type="ARBA" id="ARBA00023125"/>
    </source>
</evidence>
<dbReference type="InterPro" id="IPR030456">
    <property type="entry name" value="TF_fork_head_CS_2"/>
</dbReference>
<feature type="non-terminal residue" evidence="7">
    <location>
        <position position="1"/>
    </location>
</feature>
<dbReference type="GO" id="GO:0030154">
    <property type="term" value="P:cell differentiation"/>
    <property type="evidence" value="ECO:0007669"/>
    <property type="project" value="TreeGrafter"/>
</dbReference>
<keyword evidence="2 4" id="KW-0539">Nucleus</keyword>
<dbReference type="InterPro" id="IPR036390">
    <property type="entry name" value="WH_DNA-bd_sf"/>
</dbReference>
<feature type="region of interest" description="Disordered" evidence="5">
    <location>
        <begin position="68"/>
        <end position="98"/>
    </location>
</feature>
<name>J7Q321_BOTSH</name>
<accession>J7Q321</accession>
<feature type="compositionally biased region" description="Polar residues" evidence="5">
    <location>
        <begin position="249"/>
        <end position="265"/>
    </location>
</feature>
<dbReference type="PROSITE" id="PS50039">
    <property type="entry name" value="FORK_HEAD_3"/>
    <property type="match status" value="1"/>
</dbReference>
<organism evidence="7">
    <name type="scientific">Botryllus schlosseri</name>
    <name type="common">Golden star tunicate</name>
    <name type="synonym">Alcyonium schlosseri</name>
    <dbReference type="NCBI Taxonomy" id="30301"/>
    <lineage>
        <taxon>Eukaryota</taxon>
        <taxon>Metazoa</taxon>
        <taxon>Chordata</taxon>
        <taxon>Tunicata</taxon>
        <taxon>Ascidiacea</taxon>
        <taxon>Stolidobranchia</taxon>
        <taxon>Styelidae</taxon>
        <taxon>Botryllus</taxon>
    </lineage>
</organism>
<dbReference type="AlphaFoldDB" id="J7Q321"/>
<protein>
    <recommendedName>
        <fullName evidence="3">Forkhead box protein G1</fullName>
    </recommendedName>
</protein>
<dbReference type="GO" id="GO:0009653">
    <property type="term" value="P:anatomical structure morphogenesis"/>
    <property type="evidence" value="ECO:0007669"/>
    <property type="project" value="TreeGrafter"/>
</dbReference>
<dbReference type="InterPro" id="IPR036388">
    <property type="entry name" value="WH-like_DNA-bd_sf"/>
</dbReference>
<dbReference type="FunFam" id="1.10.10.10:FF:000135">
    <property type="entry name" value="forkhead box protein G1"/>
    <property type="match status" value="1"/>
</dbReference>
<dbReference type="PANTHER" id="PTHR11829">
    <property type="entry name" value="FORKHEAD BOX PROTEIN"/>
    <property type="match status" value="1"/>
</dbReference>
<dbReference type="Gene3D" id="1.10.10.10">
    <property type="entry name" value="Winged helix-like DNA-binding domain superfamily/Winged helix DNA-binding domain"/>
    <property type="match status" value="1"/>
</dbReference>
<dbReference type="InterPro" id="IPR050211">
    <property type="entry name" value="FOX_domain-containing"/>
</dbReference>
<dbReference type="GO" id="GO:0000981">
    <property type="term" value="F:DNA-binding transcription factor activity, RNA polymerase II-specific"/>
    <property type="evidence" value="ECO:0007669"/>
    <property type="project" value="TreeGrafter"/>
</dbReference>
<reference evidence="7" key="1">
    <citation type="journal article" date="2013" name="Dev. Dyn.">
        <title>Evolutionary conservation of the placodal transcriptional network during sexual and asexual development in chordates.</title>
        <authorList>
            <person name="Gasparini F."/>
            <person name="Degasperi V."/>
            <person name="Shimeld S.M."/>
            <person name="Burighel P."/>
            <person name="Manni L."/>
        </authorList>
    </citation>
    <scope>NUCLEOTIDE SEQUENCE</scope>
    <source>
        <tissue evidence="7">Whole organism</tissue>
    </source>
</reference>
<evidence type="ECO:0000256" key="5">
    <source>
        <dbReference type="SAM" id="MobiDB-lite"/>
    </source>
</evidence>
<evidence type="ECO:0000259" key="6">
    <source>
        <dbReference type="PROSITE" id="PS50039"/>
    </source>
</evidence>
<evidence type="ECO:0000313" key="7">
    <source>
        <dbReference type="EMBL" id="CCG27810.1"/>
    </source>
</evidence>
<dbReference type="GO" id="GO:0000978">
    <property type="term" value="F:RNA polymerase II cis-regulatory region sequence-specific DNA binding"/>
    <property type="evidence" value="ECO:0007669"/>
    <property type="project" value="TreeGrafter"/>
</dbReference>
<dbReference type="GO" id="GO:0005634">
    <property type="term" value="C:nucleus"/>
    <property type="evidence" value="ECO:0007669"/>
    <property type="project" value="UniProtKB-SubCell"/>
</dbReference>
<evidence type="ECO:0000256" key="4">
    <source>
        <dbReference type="PROSITE-ProRule" id="PRU00089"/>
    </source>
</evidence>
<comment type="subcellular location">
    <subcellularLocation>
        <location evidence="4">Nucleus</location>
    </subcellularLocation>
</comment>
<feature type="compositionally biased region" description="Basic and acidic residues" evidence="5">
    <location>
        <begin position="87"/>
        <end position="96"/>
    </location>
</feature>
<sequence length="332" mass="37031">EKKLTLAHIYQYVADNFPFYKRSRAGWQNSIRHNLSLNDCFKKLPRDEDDPGKGNYWTLDPNCEKMFDNGNFRRRRKRRDPNQGQEGKVERPHDFNLPHIPHHYSTAASLAASSLTDRYTYDTAASTMTSNTSLACSGYYSSTDVSDHSEPVTPHHQQTAHQHHQRSHTSPIQSANSDIDMKSGEMQNIASPNTAASEGSAVDMSSSAIGHHHRYSLSQEQPSQHIARDQNPGIPATPSAIHPNGPRPNGSSGYFHSPNQTQPGYESSRYQAFYNATNPSYYPQSASLNYSTTGGSNVDGHGQFPHHYSPNNTQGNAFNFSVNNLITRVPKV</sequence>
<gene>
    <name evidence="7" type="primary">foxI</name>
</gene>
<evidence type="ECO:0000256" key="2">
    <source>
        <dbReference type="ARBA" id="ARBA00023242"/>
    </source>
</evidence>
<feature type="DNA-binding region" description="Fork-head" evidence="4">
    <location>
        <begin position="1"/>
        <end position="77"/>
    </location>
</feature>
<feature type="domain" description="Fork-head" evidence="6">
    <location>
        <begin position="1"/>
        <end position="77"/>
    </location>
</feature>
<dbReference type="EMBL" id="HE681860">
    <property type="protein sequence ID" value="CCG27810.1"/>
    <property type="molecule type" value="mRNA"/>
</dbReference>
<keyword evidence="1 4" id="KW-0238">DNA-binding</keyword>
<dbReference type="SMART" id="SM00339">
    <property type="entry name" value="FH"/>
    <property type="match status" value="1"/>
</dbReference>